<name>A0A0P6XQ77_9CHLR</name>
<dbReference type="GO" id="GO:0030170">
    <property type="term" value="F:pyridoxal phosphate binding"/>
    <property type="evidence" value="ECO:0007669"/>
    <property type="project" value="InterPro"/>
</dbReference>
<dbReference type="PANTHER" id="PTHR11986:SF112">
    <property type="entry name" value="PUTRESCINE AMINOTRANSFERASE"/>
    <property type="match status" value="1"/>
</dbReference>
<accession>A0A0P6XQ77</accession>
<dbReference type="FunFam" id="3.40.640.10:FF:000004">
    <property type="entry name" value="Acetylornithine aminotransferase"/>
    <property type="match status" value="1"/>
</dbReference>
<dbReference type="InterPro" id="IPR015424">
    <property type="entry name" value="PyrdxlP-dep_Trfase"/>
</dbReference>
<dbReference type="GO" id="GO:0033094">
    <property type="term" value="F:putrescine--2-oxoglutarate transaminase activity"/>
    <property type="evidence" value="ECO:0007669"/>
    <property type="project" value="UniProtKB-EC"/>
</dbReference>
<keyword evidence="2 3" id="KW-0663">Pyridoxal phosphate</keyword>
<comment type="cofactor">
    <cofactor evidence="1">
        <name>pyridoxal 5'-phosphate</name>
        <dbReference type="ChEBI" id="CHEBI:597326"/>
    </cofactor>
</comment>
<evidence type="ECO:0000313" key="4">
    <source>
        <dbReference type="EMBL" id="KPL77404.1"/>
    </source>
</evidence>
<dbReference type="InterPro" id="IPR050103">
    <property type="entry name" value="Class-III_PLP-dep_AT"/>
</dbReference>
<dbReference type="GO" id="GO:0042802">
    <property type="term" value="F:identical protein binding"/>
    <property type="evidence" value="ECO:0007669"/>
    <property type="project" value="TreeGrafter"/>
</dbReference>
<dbReference type="OrthoDB" id="9807885at2"/>
<dbReference type="Proteomes" id="UP000050501">
    <property type="component" value="Unassembled WGS sequence"/>
</dbReference>
<evidence type="ECO:0000256" key="3">
    <source>
        <dbReference type="RuleBase" id="RU003560"/>
    </source>
</evidence>
<keyword evidence="4" id="KW-0808">Transferase</keyword>
<dbReference type="InterPro" id="IPR015421">
    <property type="entry name" value="PyrdxlP-dep_Trfase_major"/>
</dbReference>
<dbReference type="PATRIC" id="fig|229921.5.peg.2631"/>
<dbReference type="Gene3D" id="3.40.640.10">
    <property type="entry name" value="Type I PLP-dependent aspartate aminotransferase-like (Major domain)"/>
    <property type="match status" value="1"/>
</dbReference>
<dbReference type="InterPro" id="IPR005814">
    <property type="entry name" value="Aminotrans_3"/>
</dbReference>
<dbReference type="EC" id="2.6.1.82" evidence="4"/>
<dbReference type="Gene3D" id="3.90.1150.10">
    <property type="entry name" value="Aspartate Aminotransferase, domain 1"/>
    <property type="match status" value="1"/>
</dbReference>
<dbReference type="CDD" id="cd00610">
    <property type="entry name" value="OAT_like"/>
    <property type="match status" value="1"/>
</dbReference>
<organism evidence="4 5">
    <name type="scientific">Levilinea saccharolytica</name>
    <dbReference type="NCBI Taxonomy" id="229921"/>
    <lineage>
        <taxon>Bacteria</taxon>
        <taxon>Bacillati</taxon>
        <taxon>Chloroflexota</taxon>
        <taxon>Anaerolineae</taxon>
        <taxon>Anaerolineales</taxon>
        <taxon>Anaerolineaceae</taxon>
        <taxon>Levilinea</taxon>
    </lineage>
</organism>
<dbReference type="SUPFAM" id="SSF53383">
    <property type="entry name" value="PLP-dependent transferases"/>
    <property type="match status" value="1"/>
</dbReference>
<dbReference type="GO" id="GO:0009447">
    <property type="term" value="P:putrescine catabolic process"/>
    <property type="evidence" value="ECO:0007669"/>
    <property type="project" value="TreeGrafter"/>
</dbReference>
<keyword evidence="4" id="KW-0032">Aminotransferase</keyword>
<dbReference type="InterPro" id="IPR049704">
    <property type="entry name" value="Aminotrans_3_PPA_site"/>
</dbReference>
<comment type="similarity">
    <text evidence="3">Belongs to the class-III pyridoxal-phosphate-dependent aminotransferase family.</text>
</comment>
<dbReference type="EMBL" id="LGCM01000060">
    <property type="protein sequence ID" value="KPL77404.1"/>
    <property type="molecule type" value="Genomic_DNA"/>
</dbReference>
<dbReference type="PIRSF" id="PIRSF000521">
    <property type="entry name" value="Transaminase_4ab_Lys_Orn"/>
    <property type="match status" value="1"/>
</dbReference>
<dbReference type="InterPro" id="IPR015422">
    <property type="entry name" value="PyrdxlP-dep_Trfase_small"/>
</dbReference>
<comment type="caution">
    <text evidence="4">The sequence shown here is derived from an EMBL/GenBank/DDBJ whole genome shotgun (WGS) entry which is preliminary data.</text>
</comment>
<keyword evidence="5" id="KW-1185">Reference proteome</keyword>
<dbReference type="PANTHER" id="PTHR11986">
    <property type="entry name" value="AMINOTRANSFERASE CLASS III"/>
    <property type="match status" value="1"/>
</dbReference>
<dbReference type="Pfam" id="PF00202">
    <property type="entry name" value="Aminotran_3"/>
    <property type="match status" value="1"/>
</dbReference>
<reference evidence="4 5" key="1">
    <citation type="submission" date="2015-07" db="EMBL/GenBank/DDBJ databases">
        <title>Genome sequence of Levilinea saccharolytica DSM 16555.</title>
        <authorList>
            <person name="Hemp J."/>
            <person name="Ward L.M."/>
            <person name="Pace L.A."/>
            <person name="Fischer W.W."/>
        </authorList>
    </citation>
    <scope>NUCLEOTIDE SEQUENCE [LARGE SCALE GENOMIC DNA]</scope>
    <source>
        <strain evidence="4 5">KIBI-1</strain>
    </source>
</reference>
<dbReference type="STRING" id="229921.ADN01_15995"/>
<dbReference type="RefSeq" id="WP_062419092.1">
    <property type="nucleotide sequence ID" value="NZ_DF967974.1"/>
</dbReference>
<protein>
    <submittedName>
        <fullName evidence="4">Putrescine--2-oxoglutarate aminotransferase</fullName>
        <ecNumber evidence="4">2.6.1.82</ecNumber>
    </submittedName>
</protein>
<proteinExistence type="inferred from homology"/>
<dbReference type="AlphaFoldDB" id="A0A0P6XQ77"/>
<evidence type="ECO:0000256" key="2">
    <source>
        <dbReference type="ARBA" id="ARBA00022898"/>
    </source>
</evidence>
<evidence type="ECO:0000256" key="1">
    <source>
        <dbReference type="ARBA" id="ARBA00001933"/>
    </source>
</evidence>
<gene>
    <name evidence="4" type="ORF">ADN01_15995</name>
</gene>
<evidence type="ECO:0000313" key="5">
    <source>
        <dbReference type="Proteomes" id="UP000050501"/>
    </source>
</evidence>
<dbReference type="PROSITE" id="PS00600">
    <property type="entry name" value="AA_TRANSFER_CLASS_3"/>
    <property type="match status" value="1"/>
</dbReference>
<sequence length="455" mass="49743">MPQSLQEALAYSDRWLQIIHGGDVGEAQAKQIIEESKNNFAEHFNRGWLEYRKSVTEAGDWACVEWKGSGAVFRDILGREYIDCLGGYGMMDLGWSHPDVVSAVRAQLQRTPMPSQELIDPLRGVLARLMAEITPGDIQYSFFAASGTEAIEGAIKLAKMYTHKNGFIVAVKAFHGKTMGSLSMMGKSDYRTPPGTLYGGPVYHVPYGDADAVERQLDICAKVGIEIAAVLMEPIQGEAGAIVPPDDFWPRLREITRRYGVLLIADEVQTGMGRTGKLWGVEHWEVVPDILAVAKSLGGGVMPISAFCANAEIWQVMMDPNPFIHTTTTGGGALACSAAIAAINVTLRDRLWEQAAQKGNYLLPRLHALAEKYPHIFNSVTGKGLLIGLHFKDSAIGYKAAAGLFQRGVLVAGTLTSAHTIRIEPPLVITQEQLDQVLDRLTDVIEEIARTHSFD</sequence>